<gene>
    <name evidence="2" type="ORF">O3M35_009206</name>
</gene>
<name>A0AAW1D3B6_9HEMI</name>
<protein>
    <submittedName>
        <fullName evidence="2">Uncharacterized protein</fullName>
    </submittedName>
</protein>
<dbReference type="AlphaFoldDB" id="A0AAW1D3B6"/>
<comment type="caution">
    <text evidence="2">The sequence shown here is derived from an EMBL/GenBank/DDBJ whole genome shotgun (WGS) entry which is preliminary data.</text>
</comment>
<keyword evidence="1" id="KW-0732">Signal</keyword>
<sequence length="90" mass="10144">MDRPIMKLSKIIPFTVLLFFSPCIRAGKTEFVDQNCAAGLGPGHTFWRNNQTHELHLDIGLYPVDTVISSRLWGVTWGCGQQARMILRNG</sequence>
<dbReference type="Proteomes" id="UP001461498">
    <property type="component" value="Unassembled WGS sequence"/>
</dbReference>
<accession>A0AAW1D3B6</accession>
<proteinExistence type="predicted"/>
<feature type="signal peptide" evidence="1">
    <location>
        <begin position="1"/>
        <end position="26"/>
    </location>
</feature>
<organism evidence="2 3">
    <name type="scientific">Rhynocoris fuscipes</name>
    <dbReference type="NCBI Taxonomy" id="488301"/>
    <lineage>
        <taxon>Eukaryota</taxon>
        <taxon>Metazoa</taxon>
        <taxon>Ecdysozoa</taxon>
        <taxon>Arthropoda</taxon>
        <taxon>Hexapoda</taxon>
        <taxon>Insecta</taxon>
        <taxon>Pterygota</taxon>
        <taxon>Neoptera</taxon>
        <taxon>Paraneoptera</taxon>
        <taxon>Hemiptera</taxon>
        <taxon>Heteroptera</taxon>
        <taxon>Panheteroptera</taxon>
        <taxon>Cimicomorpha</taxon>
        <taxon>Reduviidae</taxon>
        <taxon>Harpactorinae</taxon>
        <taxon>Harpactorini</taxon>
        <taxon>Rhynocoris</taxon>
    </lineage>
</organism>
<dbReference type="EMBL" id="JAPXFL010000006">
    <property type="protein sequence ID" value="KAK9505057.1"/>
    <property type="molecule type" value="Genomic_DNA"/>
</dbReference>
<evidence type="ECO:0000256" key="1">
    <source>
        <dbReference type="SAM" id="SignalP"/>
    </source>
</evidence>
<evidence type="ECO:0000313" key="2">
    <source>
        <dbReference type="EMBL" id="KAK9505057.1"/>
    </source>
</evidence>
<reference evidence="2 3" key="1">
    <citation type="submission" date="2022-12" db="EMBL/GenBank/DDBJ databases">
        <title>Chromosome-level genome assembly of true bugs.</title>
        <authorList>
            <person name="Ma L."/>
            <person name="Li H."/>
        </authorList>
    </citation>
    <scope>NUCLEOTIDE SEQUENCE [LARGE SCALE GENOMIC DNA]</scope>
    <source>
        <strain evidence="2">Lab_2022b</strain>
    </source>
</reference>
<keyword evidence="3" id="KW-1185">Reference proteome</keyword>
<feature type="chain" id="PRO_5043710356" evidence="1">
    <location>
        <begin position="27"/>
        <end position="90"/>
    </location>
</feature>
<evidence type="ECO:0000313" key="3">
    <source>
        <dbReference type="Proteomes" id="UP001461498"/>
    </source>
</evidence>